<accession>A0A916PBJ8</accession>
<dbReference type="Proteomes" id="UP000039021">
    <property type="component" value="Unassembled WGS sequence"/>
</dbReference>
<proteinExistence type="predicted"/>
<gene>
    <name evidence="1" type="ORF">ERS007739_02416</name>
</gene>
<comment type="caution">
    <text evidence="1">The sequence shown here is derived from an EMBL/GenBank/DDBJ whole genome shotgun (WGS) entry which is preliminary data.</text>
</comment>
<name>A0A916PBJ8_MYCTX</name>
<sequence length="76" mass="8896">MVNLAQLLKYQRQREVVAAHAAVLLRKRQPEQAHLSHLGDNFVWEAVFRIVFGRYRRDHGARKIGHRIPKILVFLG</sequence>
<protein>
    <submittedName>
        <fullName evidence="1">Uncharacterized protein</fullName>
    </submittedName>
</protein>
<dbReference type="AlphaFoldDB" id="A0A916PBJ8"/>
<evidence type="ECO:0000313" key="1">
    <source>
        <dbReference type="EMBL" id="COY31061.1"/>
    </source>
</evidence>
<reference evidence="2" key="1">
    <citation type="submission" date="2015-03" db="EMBL/GenBank/DDBJ databases">
        <authorList>
            <consortium name="Pathogen Informatics"/>
        </authorList>
    </citation>
    <scope>NUCLEOTIDE SEQUENCE [LARGE SCALE GENOMIC DNA]</scope>
    <source>
        <strain evidence="2">N09902308</strain>
    </source>
</reference>
<evidence type="ECO:0000313" key="2">
    <source>
        <dbReference type="Proteomes" id="UP000039021"/>
    </source>
</evidence>
<dbReference type="EMBL" id="CSBK01001101">
    <property type="protein sequence ID" value="COY31061.1"/>
    <property type="molecule type" value="Genomic_DNA"/>
</dbReference>
<organism evidence="1 2">
    <name type="scientific">Mycobacterium tuberculosis</name>
    <dbReference type="NCBI Taxonomy" id="1773"/>
    <lineage>
        <taxon>Bacteria</taxon>
        <taxon>Bacillati</taxon>
        <taxon>Actinomycetota</taxon>
        <taxon>Actinomycetes</taxon>
        <taxon>Mycobacteriales</taxon>
        <taxon>Mycobacteriaceae</taxon>
        <taxon>Mycobacterium</taxon>
        <taxon>Mycobacterium tuberculosis complex</taxon>
    </lineage>
</organism>